<accession>A0A518IC53</accession>
<dbReference type="Proteomes" id="UP000318313">
    <property type="component" value="Chromosome"/>
</dbReference>
<protein>
    <submittedName>
        <fullName evidence="1">Uncharacterized protein</fullName>
    </submittedName>
</protein>
<sequence length="47" mass="5443">MGTRFILGKGFGAENLDQYSFFQKFFILSDNSVNPVNWANRTVFYVC</sequence>
<dbReference type="EMBL" id="CP037452">
    <property type="protein sequence ID" value="QDV50676.1"/>
    <property type="molecule type" value="Genomic_DNA"/>
</dbReference>
<name>A0A518IC53_9PLAN</name>
<dbReference type="AlphaFoldDB" id="A0A518IC53"/>
<proteinExistence type="predicted"/>
<gene>
    <name evidence="1" type="ORF">Enr17x_27180</name>
</gene>
<evidence type="ECO:0000313" key="1">
    <source>
        <dbReference type="EMBL" id="QDV50676.1"/>
    </source>
</evidence>
<organism evidence="1 2">
    <name type="scientific">Gimesia fumaroli</name>
    <dbReference type="NCBI Taxonomy" id="2527976"/>
    <lineage>
        <taxon>Bacteria</taxon>
        <taxon>Pseudomonadati</taxon>
        <taxon>Planctomycetota</taxon>
        <taxon>Planctomycetia</taxon>
        <taxon>Planctomycetales</taxon>
        <taxon>Planctomycetaceae</taxon>
        <taxon>Gimesia</taxon>
    </lineage>
</organism>
<keyword evidence="2" id="KW-1185">Reference proteome</keyword>
<reference evidence="1 2" key="1">
    <citation type="submission" date="2019-03" db="EMBL/GenBank/DDBJ databases">
        <title>Deep-cultivation of Planctomycetes and their phenomic and genomic characterization uncovers novel biology.</title>
        <authorList>
            <person name="Wiegand S."/>
            <person name="Jogler M."/>
            <person name="Boedeker C."/>
            <person name="Pinto D."/>
            <person name="Vollmers J."/>
            <person name="Rivas-Marin E."/>
            <person name="Kohn T."/>
            <person name="Peeters S.H."/>
            <person name="Heuer A."/>
            <person name="Rast P."/>
            <person name="Oberbeckmann S."/>
            <person name="Bunk B."/>
            <person name="Jeske O."/>
            <person name="Meyerdierks A."/>
            <person name="Storesund J.E."/>
            <person name="Kallscheuer N."/>
            <person name="Luecker S."/>
            <person name="Lage O.M."/>
            <person name="Pohl T."/>
            <person name="Merkel B.J."/>
            <person name="Hornburger P."/>
            <person name="Mueller R.-W."/>
            <person name="Bruemmer F."/>
            <person name="Labrenz M."/>
            <person name="Spormann A.M."/>
            <person name="Op den Camp H."/>
            <person name="Overmann J."/>
            <person name="Amann R."/>
            <person name="Jetten M.S.M."/>
            <person name="Mascher T."/>
            <person name="Medema M.H."/>
            <person name="Devos D.P."/>
            <person name="Kaster A.-K."/>
            <person name="Ovreas L."/>
            <person name="Rohde M."/>
            <person name="Galperin M.Y."/>
            <person name="Jogler C."/>
        </authorList>
    </citation>
    <scope>NUCLEOTIDE SEQUENCE [LARGE SCALE GENOMIC DNA]</scope>
    <source>
        <strain evidence="1 2">Enr17</strain>
    </source>
</reference>
<dbReference type="KEGG" id="gfm:Enr17x_27180"/>
<evidence type="ECO:0000313" key="2">
    <source>
        <dbReference type="Proteomes" id="UP000318313"/>
    </source>
</evidence>